<feature type="domain" description="SAM-dependent MTase TRM10-type" evidence="10">
    <location>
        <begin position="178"/>
        <end position="372"/>
    </location>
</feature>
<evidence type="ECO:0000256" key="8">
    <source>
        <dbReference type="ARBA" id="ARBA00023128"/>
    </source>
</evidence>
<evidence type="ECO:0000256" key="4">
    <source>
        <dbReference type="ARBA" id="ARBA00022691"/>
    </source>
</evidence>
<dbReference type="EMBL" id="SEYY01020706">
    <property type="protein sequence ID" value="KAB7497098.1"/>
    <property type="molecule type" value="Genomic_DNA"/>
</dbReference>
<dbReference type="GO" id="GO:0005654">
    <property type="term" value="C:nucleoplasm"/>
    <property type="evidence" value="ECO:0007669"/>
    <property type="project" value="TreeGrafter"/>
</dbReference>
<keyword evidence="12" id="KW-1185">Reference proteome</keyword>
<keyword evidence="8" id="KW-0496">Mitochondrion</keyword>
<evidence type="ECO:0000256" key="9">
    <source>
        <dbReference type="ARBA" id="ARBA00029803"/>
    </source>
</evidence>
<keyword evidence="6" id="KW-0809">Transit peptide</keyword>
<evidence type="ECO:0000256" key="1">
    <source>
        <dbReference type="ARBA" id="ARBA00004173"/>
    </source>
</evidence>
<dbReference type="InterPro" id="IPR038459">
    <property type="entry name" value="MT_TRM10-typ_sf"/>
</dbReference>
<dbReference type="PANTHER" id="PTHR13563:SF5">
    <property type="entry name" value="TRNA METHYLTRANSFERASE 10 HOMOLOG C"/>
    <property type="match status" value="1"/>
</dbReference>
<dbReference type="InterPro" id="IPR025812">
    <property type="entry name" value="Trm10_C_MTase_dom"/>
</dbReference>
<dbReference type="CDD" id="cd18102">
    <property type="entry name" value="Trm10_MRRP1"/>
    <property type="match status" value="1"/>
</dbReference>
<comment type="subcellular location">
    <subcellularLocation>
        <location evidence="1">Mitochondrion</location>
    </subcellularLocation>
</comment>
<keyword evidence="3" id="KW-0808">Transferase</keyword>
<name>A0A5N5ST55_9CRUS</name>
<evidence type="ECO:0000259" key="10">
    <source>
        <dbReference type="PROSITE" id="PS51675"/>
    </source>
</evidence>
<dbReference type="Proteomes" id="UP000326759">
    <property type="component" value="Unassembled WGS sequence"/>
</dbReference>
<dbReference type="PANTHER" id="PTHR13563">
    <property type="entry name" value="TRNA (GUANINE-9-) METHYLTRANSFERASE"/>
    <property type="match status" value="1"/>
</dbReference>
<dbReference type="OrthoDB" id="9976048at2759"/>
<dbReference type="GO" id="GO:0097745">
    <property type="term" value="P:mitochondrial tRNA 5'-end processing"/>
    <property type="evidence" value="ECO:0007669"/>
    <property type="project" value="TreeGrafter"/>
</dbReference>
<evidence type="ECO:0000256" key="7">
    <source>
        <dbReference type="ARBA" id="ARBA00023054"/>
    </source>
</evidence>
<accession>A0A5N5ST55</accession>
<protein>
    <recommendedName>
        <fullName evidence="9">RNA (guanine-9-)-methyltransferase domain-containing protein 1</fullName>
    </recommendedName>
</protein>
<sequence length="466" mass="54709">MFLKQGLACGTHYVKLVIPSIIERKCVSSGVSDFRVCFLENKVSLIKCNFYSNYKGSTEHHSFEFQRNGFNREEKIKLQKWIEMLKFEGGRVPNNISDEQLFDIFSQTSESLRLKHLNYLFLKEVAKTKDIIRTERLKELKREKNKERSDRQKGHIKYGLWKNTMFAKTNKQHSKSLQNHRLANAIMFNQPLVIDLDFYDYMNNREVNSLSEQLSISLQRNRFNSEPFNLTLCNVDFESKKYQYLFRFMPNMSKPNFPINITSESYLDIFPKEKLVYLTPDSRDEMKEYDHEAIYIIGGLVDLHNPTPATAAKAKRENIRTMKLPVEKYHISKKSPQNGLAIHVMVNIMLDIQKNGDWKKAFKNIPRRLLYTSDESHLDKPLTSHKSVGYQVYQTRNFCISPGGHREPGSREVLRFNQLPDLSFCIFSPNHILYIGLNYVHINKYNNICNIIYFNAHIGILYPQTI</sequence>
<keyword evidence="4" id="KW-0949">S-adenosyl-L-methionine</keyword>
<evidence type="ECO:0000256" key="6">
    <source>
        <dbReference type="ARBA" id="ARBA00022946"/>
    </source>
</evidence>
<evidence type="ECO:0000313" key="11">
    <source>
        <dbReference type="EMBL" id="KAB7497098.1"/>
    </source>
</evidence>
<keyword evidence="5" id="KW-0819">tRNA processing</keyword>
<gene>
    <name evidence="11" type="ORF">Anas_03895</name>
</gene>
<dbReference type="GO" id="GO:0032259">
    <property type="term" value="P:methylation"/>
    <property type="evidence" value="ECO:0007669"/>
    <property type="project" value="UniProtKB-KW"/>
</dbReference>
<evidence type="ECO:0000313" key="12">
    <source>
        <dbReference type="Proteomes" id="UP000326759"/>
    </source>
</evidence>
<dbReference type="GO" id="GO:0005739">
    <property type="term" value="C:mitochondrion"/>
    <property type="evidence" value="ECO:0007669"/>
    <property type="project" value="UniProtKB-SubCell"/>
</dbReference>
<proteinExistence type="predicted"/>
<dbReference type="InterPro" id="IPR028564">
    <property type="entry name" value="MT_TRM10-typ"/>
</dbReference>
<dbReference type="AlphaFoldDB" id="A0A5N5ST55"/>
<organism evidence="11 12">
    <name type="scientific">Armadillidium nasatum</name>
    <dbReference type="NCBI Taxonomy" id="96803"/>
    <lineage>
        <taxon>Eukaryota</taxon>
        <taxon>Metazoa</taxon>
        <taxon>Ecdysozoa</taxon>
        <taxon>Arthropoda</taxon>
        <taxon>Crustacea</taxon>
        <taxon>Multicrustacea</taxon>
        <taxon>Malacostraca</taxon>
        <taxon>Eumalacostraca</taxon>
        <taxon>Peracarida</taxon>
        <taxon>Isopoda</taxon>
        <taxon>Oniscidea</taxon>
        <taxon>Crinocheta</taxon>
        <taxon>Armadillidiidae</taxon>
        <taxon>Armadillidium</taxon>
    </lineage>
</organism>
<keyword evidence="7" id="KW-0175">Coiled coil</keyword>
<dbReference type="GO" id="GO:0000049">
    <property type="term" value="F:tRNA binding"/>
    <property type="evidence" value="ECO:0007669"/>
    <property type="project" value="TreeGrafter"/>
</dbReference>
<dbReference type="PROSITE" id="PS51675">
    <property type="entry name" value="SAM_MT_TRM10"/>
    <property type="match status" value="1"/>
</dbReference>
<comment type="caution">
    <text evidence="11">The sequence shown here is derived from an EMBL/GenBank/DDBJ whole genome shotgun (WGS) entry which is preliminary data.</text>
</comment>
<dbReference type="InterPro" id="IPR007356">
    <property type="entry name" value="tRNA_m1G_MeTrfase_euk"/>
</dbReference>
<dbReference type="GO" id="GO:0070131">
    <property type="term" value="P:positive regulation of mitochondrial translation"/>
    <property type="evidence" value="ECO:0007669"/>
    <property type="project" value="TreeGrafter"/>
</dbReference>
<dbReference type="Gene3D" id="3.40.1280.30">
    <property type="match status" value="1"/>
</dbReference>
<reference evidence="11 12" key="1">
    <citation type="journal article" date="2019" name="PLoS Biol.">
        <title>Sex chromosomes control vertical transmission of feminizing Wolbachia symbionts in an isopod.</title>
        <authorList>
            <person name="Becking T."/>
            <person name="Chebbi M.A."/>
            <person name="Giraud I."/>
            <person name="Moumen B."/>
            <person name="Laverre T."/>
            <person name="Caubet Y."/>
            <person name="Peccoud J."/>
            <person name="Gilbert C."/>
            <person name="Cordaux R."/>
        </authorList>
    </citation>
    <scope>NUCLEOTIDE SEQUENCE [LARGE SCALE GENOMIC DNA]</scope>
    <source>
        <strain evidence="11">ANa2</strain>
        <tissue evidence="11">Whole body excluding digestive tract and cuticle</tissue>
    </source>
</reference>
<evidence type="ECO:0000256" key="3">
    <source>
        <dbReference type="ARBA" id="ARBA00022679"/>
    </source>
</evidence>
<dbReference type="GO" id="GO:0008168">
    <property type="term" value="F:methyltransferase activity"/>
    <property type="evidence" value="ECO:0007669"/>
    <property type="project" value="UniProtKB-KW"/>
</dbReference>
<keyword evidence="2" id="KW-0489">Methyltransferase</keyword>
<evidence type="ECO:0000256" key="2">
    <source>
        <dbReference type="ARBA" id="ARBA00022603"/>
    </source>
</evidence>
<evidence type="ECO:0000256" key="5">
    <source>
        <dbReference type="ARBA" id="ARBA00022694"/>
    </source>
</evidence>